<accession>A0ABW9K2M0</accession>
<evidence type="ECO:0000256" key="1">
    <source>
        <dbReference type="SAM" id="MobiDB-lite"/>
    </source>
</evidence>
<evidence type="ECO:0000313" key="2">
    <source>
        <dbReference type="EMBL" id="MFN1216715.1"/>
    </source>
</evidence>
<dbReference type="EMBL" id="JBJXVJ010000001">
    <property type="protein sequence ID" value="MFN1216715.1"/>
    <property type="molecule type" value="Genomic_DNA"/>
</dbReference>
<keyword evidence="3" id="KW-1185">Reference proteome</keyword>
<feature type="region of interest" description="Disordered" evidence="1">
    <location>
        <begin position="26"/>
        <end position="61"/>
    </location>
</feature>
<feature type="compositionally biased region" description="Basic and acidic residues" evidence="1">
    <location>
        <begin position="39"/>
        <end position="50"/>
    </location>
</feature>
<sequence length="61" mass="6884">MGIRSMDYKNTSFEPEFPGEIYQAFTGTEKGNKTGSGSLKHDEESYRSSKTEMQSCLLKQP</sequence>
<name>A0ABW9K2M0_9FLAO</name>
<gene>
    <name evidence="2" type="ORF">ACKW6Q_06965</name>
</gene>
<proteinExistence type="predicted"/>
<reference evidence="2 3" key="1">
    <citation type="submission" date="2024-12" db="EMBL/GenBank/DDBJ databases">
        <title>Draft genome sequence of Chryseobacterium kwangjuense AG447.</title>
        <authorList>
            <person name="Cheptsov V.S."/>
            <person name="Belov A."/>
            <person name="Zavarzina A.G."/>
        </authorList>
    </citation>
    <scope>NUCLEOTIDE SEQUENCE [LARGE SCALE GENOMIC DNA]</scope>
    <source>
        <strain evidence="2 3">AG447</strain>
    </source>
</reference>
<evidence type="ECO:0000313" key="3">
    <source>
        <dbReference type="Proteomes" id="UP001634154"/>
    </source>
</evidence>
<organism evidence="2 3">
    <name type="scientific">Chryseobacterium kwangjuense</name>
    <dbReference type="NCBI Taxonomy" id="267125"/>
    <lineage>
        <taxon>Bacteria</taxon>
        <taxon>Pseudomonadati</taxon>
        <taxon>Bacteroidota</taxon>
        <taxon>Flavobacteriia</taxon>
        <taxon>Flavobacteriales</taxon>
        <taxon>Weeksellaceae</taxon>
        <taxon>Chryseobacterium group</taxon>
        <taxon>Chryseobacterium</taxon>
    </lineage>
</organism>
<dbReference type="RefSeq" id="WP_409356173.1">
    <property type="nucleotide sequence ID" value="NZ_JBJXVJ010000001.1"/>
</dbReference>
<comment type="caution">
    <text evidence="2">The sequence shown here is derived from an EMBL/GenBank/DDBJ whole genome shotgun (WGS) entry which is preliminary data.</text>
</comment>
<dbReference type="Proteomes" id="UP001634154">
    <property type="component" value="Unassembled WGS sequence"/>
</dbReference>
<protein>
    <submittedName>
        <fullName evidence="2">Uncharacterized protein</fullName>
    </submittedName>
</protein>